<dbReference type="AlphaFoldDB" id="A0A1H0VD74"/>
<reference evidence="8" key="1">
    <citation type="submission" date="2016-10" db="EMBL/GenBank/DDBJ databases">
        <authorList>
            <person name="Varghese N."/>
            <person name="Submissions S."/>
        </authorList>
    </citation>
    <scope>NUCLEOTIDE SEQUENCE [LARGE SCALE GENOMIC DNA]</scope>
    <source>
        <strain evidence="8">DSM 17101</strain>
    </source>
</reference>
<dbReference type="Proteomes" id="UP000199317">
    <property type="component" value="Unassembled WGS sequence"/>
</dbReference>
<dbReference type="InterPro" id="IPR051310">
    <property type="entry name" value="MCP_chemotaxis"/>
</dbReference>
<evidence type="ECO:0000313" key="8">
    <source>
        <dbReference type="Proteomes" id="UP000199317"/>
    </source>
</evidence>
<protein>
    <submittedName>
        <fullName evidence="7">Methyl-accepting chemotaxis protein-1, serine sensor receptor</fullName>
    </submittedName>
</protein>
<evidence type="ECO:0000313" key="7">
    <source>
        <dbReference type="EMBL" id="SDP76291.1"/>
    </source>
</evidence>
<keyword evidence="5" id="KW-0812">Transmembrane</keyword>
<dbReference type="PROSITE" id="PS50111">
    <property type="entry name" value="CHEMOTAXIS_TRANSDUC_2"/>
    <property type="match status" value="1"/>
</dbReference>
<dbReference type="FunFam" id="1.10.287.950:FF:000001">
    <property type="entry name" value="Methyl-accepting chemotaxis sensory transducer"/>
    <property type="match status" value="1"/>
</dbReference>
<dbReference type="GO" id="GO:0004888">
    <property type="term" value="F:transmembrane signaling receptor activity"/>
    <property type="evidence" value="ECO:0007669"/>
    <property type="project" value="InterPro"/>
</dbReference>
<dbReference type="Pfam" id="PF00015">
    <property type="entry name" value="MCPsignal"/>
    <property type="match status" value="1"/>
</dbReference>
<dbReference type="GO" id="GO:0007165">
    <property type="term" value="P:signal transduction"/>
    <property type="evidence" value="ECO:0007669"/>
    <property type="project" value="UniProtKB-KW"/>
</dbReference>
<dbReference type="Gene3D" id="1.10.287.950">
    <property type="entry name" value="Methyl-accepting chemotaxis protein"/>
    <property type="match status" value="1"/>
</dbReference>
<dbReference type="SMART" id="SM00283">
    <property type="entry name" value="MA"/>
    <property type="match status" value="1"/>
</dbReference>
<evidence type="ECO:0000256" key="4">
    <source>
        <dbReference type="PROSITE-ProRule" id="PRU00284"/>
    </source>
</evidence>
<evidence type="ECO:0000256" key="3">
    <source>
        <dbReference type="ARBA" id="ARBA00029447"/>
    </source>
</evidence>
<dbReference type="GO" id="GO:0005886">
    <property type="term" value="C:plasma membrane"/>
    <property type="evidence" value="ECO:0007669"/>
    <property type="project" value="TreeGrafter"/>
</dbReference>
<dbReference type="InterPro" id="IPR004089">
    <property type="entry name" value="MCPsignal_dom"/>
</dbReference>
<sequence>MRKVTMTVKNQLSIAFGALVVMVLIVSVLSLHSLGNANQTFTGYVQGINAQSDLASGLRSAVNRRAVAVRNLVLVTERQEADKELALVLKADEDVQKNLSGLKKAIEQDRSAPGSTKQLLGELEQIESVYGPVARDIVKMAVAGQRDAAVTKINNECRPLLAQLTGKTGDFVTDAGKRADATEAAAAESFVRQRNILLAACLAAVAMAIVSGVIITRRLSSALGAEPAELGWAAQRVAEGDLAPLGAAGGVAAGSVMASIASMQSSLARIVTQVRSASDSIAIGSAEIATGAGDLSMRTEQQASALQQTSATMDELSSTVRHNADNAQQANQLAQGASGVAQQGGDAVNQVVNTMREINQSSRRISDIIGVIDGIAFQTNILALNAAVEAARAGEQGRGFAVVASEVRSLAQRSAQAAREIKTLITDSVTQVEAGTALVDRAGQTMEEVVASIKRVSDIVGEISAASSEQSHGVSQVGVAVNHMDEATQQNAALVEQSSAAAKSLQQQAQDLVQAVSIFKLQPQHPALPQPMQFAALQG</sequence>
<accession>A0A1H0VD74</accession>
<keyword evidence="8" id="KW-1185">Reference proteome</keyword>
<evidence type="ECO:0000259" key="6">
    <source>
        <dbReference type="PROSITE" id="PS50111"/>
    </source>
</evidence>
<gene>
    <name evidence="7" type="ORF">SAMN04489708_12512</name>
</gene>
<keyword evidence="2" id="KW-0488">Methylation</keyword>
<dbReference type="GO" id="GO:0006935">
    <property type="term" value="P:chemotaxis"/>
    <property type="evidence" value="ECO:0007669"/>
    <property type="project" value="InterPro"/>
</dbReference>
<dbReference type="OrthoDB" id="5441488at2"/>
<proteinExistence type="inferred from homology"/>
<dbReference type="RefSeq" id="WP_092837090.1">
    <property type="nucleotide sequence ID" value="NZ_CP028290.1"/>
</dbReference>
<dbReference type="PANTHER" id="PTHR43531">
    <property type="entry name" value="PROTEIN ICFG"/>
    <property type="match status" value="1"/>
</dbReference>
<feature type="domain" description="Methyl-accepting transducer" evidence="6">
    <location>
        <begin position="277"/>
        <end position="506"/>
    </location>
</feature>
<feature type="transmembrane region" description="Helical" evidence="5">
    <location>
        <begin position="12"/>
        <end position="31"/>
    </location>
</feature>
<organism evidence="7 8">
    <name type="scientific">Paracidovorax cattleyae</name>
    <dbReference type="NCBI Taxonomy" id="80868"/>
    <lineage>
        <taxon>Bacteria</taxon>
        <taxon>Pseudomonadati</taxon>
        <taxon>Pseudomonadota</taxon>
        <taxon>Betaproteobacteria</taxon>
        <taxon>Burkholderiales</taxon>
        <taxon>Comamonadaceae</taxon>
        <taxon>Paracidovorax</taxon>
    </lineage>
</organism>
<evidence type="ECO:0000256" key="2">
    <source>
        <dbReference type="ARBA" id="ARBA00022481"/>
    </source>
</evidence>
<comment type="similarity">
    <text evidence="3">Belongs to the methyl-accepting chemotaxis (MCP) protein family.</text>
</comment>
<evidence type="ECO:0000256" key="1">
    <source>
        <dbReference type="ARBA" id="ARBA00004370"/>
    </source>
</evidence>
<evidence type="ECO:0000256" key="5">
    <source>
        <dbReference type="SAM" id="Phobius"/>
    </source>
</evidence>
<keyword evidence="7" id="KW-0675">Receptor</keyword>
<dbReference type="EMBL" id="FNJL01000025">
    <property type="protein sequence ID" value="SDP76291.1"/>
    <property type="molecule type" value="Genomic_DNA"/>
</dbReference>
<dbReference type="CDD" id="cd19411">
    <property type="entry name" value="MCP2201-like_sensor"/>
    <property type="match status" value="1"/>
</dbReference>
<dbReference type="InterPro" id="IPR047347">
    <property type="entry name" value="YvaQ-like_sensor"/>
</dbReference>
<keyword evidence="5" id="KW-1133">Transmembrane helix</keyword>
<dbReference type="Pfam" id="PF12729">
    <property type="entry name" value="4HB_MCP_1"/>
    <property type="match status" value="1"/>
</dbReference>
<dbReference type="CDD" id="cd11386">
    <property type="entry name" value="MCP_signal"/>
    <property type="match status" value="1"/>
</dbReference>
<dbReference type="SUPFAM" id="SSF58104">
    <property type="entry name" value="Methyl-accepting chemotaxis protein (MCP) signaling domain"/>
    <property type="match status" value="1"/>
</dbReference>
<keyword evidence="5" id="KW-0472">Membrane</keyword>
<dbReference type="PRINTS" id="PR00260">
    <property type="entry name" value="CHEMTRNSDUCR"/>
</dbReference>
<comment type="subcellular location">
    <subcellularLocation>
        <location evidence="1">Membrane</location>
    </subcellularLocation>
</comment>
<name>A0A1H0VD74_9BURK</name>
<dbReference type="InterPro" id="IPR004090">
    <property type="entry name" value="Chemotax_Me-accpt_rcpt"/>
</dbReference>
<dbReference type="InterPro" id="IPR024478">
    <property type="entry name" value="HlyB_4HB_MCP"/>
</dbReference>
<dbReference type="PANTHER" id="PTHR43531:SF14">
    <property type="entry name" value="METHYL-ACCEPTING CHEMOTAXIS PROTEIN I-RELATED"/>
    <property type="match status" value="1"/>
</dbReference>
<keyword evidence="4" id="KW-0807">Transducer</keyword>